<dbReference type="FunCoup" id="F6HQ16">
    <property type="interactions" value="606"/>
</dbReference>
<feature type="compositionally biased region" description="Polar residues" evidence="1">
    <location>
        <begin position="85"/>
        <end position="98"/>
    </location>
</feature>
<dbReference type="Proteomes" id="UP000009183">
    <property type="component" value="Chromosome 7"/>
</dbReference>
<feature type="region of interest" description="Disordered" evidence="1">
    <location>
        <begin position="1"/>
        <end position="29"/>
    </location>
</feature>
<evidence type="ECO:0000313" key="3">
    <source>
        <dbReference type="Proteomes" id="UP000009183"/>
    </source>
</evidence>
<keyword evidence="3" id="KW-1185">Reference proteome</keyword>
<feature type="compositionally biased region" description="Basic residues" evidence="1">
    <location>
        <begin position="112"/>
        <end position="121"/>
    </location>
</feature>
<dbReference type="PANTHER" id="PTHR15657:SF1">
    <property type="entry name" value="THYROID TRANSCRIPTION FACTOR 1-ASSOCIATED PROTEIN 26"/>
    <property type="match status" value="1"/>
</dbReference>
<dbReference type="ExpressionAtlas" id="F6HQ16">
    <property type="expression patterns" value="baseline and differential"/>
</dbReference>
<dbReference type="PaxDb" id="29760-VIT_07s0104g01330.t01"/>
<accession>F6HQ16</accession>
<gene>
    <name evidence="2" type="ordered locus">VIT_07s0104g01330</name>
</gene>
<organism evidence="2 3">
    <name type="scientific">Vitis vinifera</name>
    <name type="common">Grape</name>
    <dbReference type="NCBI Taxonomy" id="29760"/>
    <lineage>
        <taxon>Eukaryota</taxon>
        <taxon>Viridiplantae</taxon>
        <taxon>Streptophyta</taxon>
        <taxon>Embryophyta</taxon>
        <taxon>Tracheophyta</taxon>
        <taxon>Spermatophyta</taxon>
        <taxon>Magnoliopsida</taxon>
        <taxon>eudicotyledons</taxon>
        <taxon>Gunneridae</taxon>
        <taxon>Pentapetalae</taxon>
        <taxon>rosids</taxon>
        <taxon>Vitales</taxon>
        <taxon>Vitaceae</taxon>
        <taxon>Viteae</taxon>
        <taxon>Vitis</taxon>
    </lineage>
</organism>
<sequence length="239" mass="27852">MKSRTAEDESHHGGAPINGSKSIKKHKEMMMKKKNMRRLGGGGLSLEAFANAKSTTNNYNPALIKKQKEFYKNAKYVSKYKKSLKQQGKQNDISSAIRQPQDENEGEGVSQRSKKNKKKKDSSHSLKELYEKKREEEERTRIERDAIFQAKKEKRERVESQRKAAREKMFKRTRKGQPVMKYRIEHLLQTIQGSTTDCGVRWPHTSQPEEERPVKDSNRKFAQLNWKPCDEVLLLNPTF</sequence>
<dbReference type="STRING" id="29760.F6HQ16"/>
<name>F6HQ16_VITVI</name>
<dbReference type="HOGENOM" id="CLU_086823_0_0_1"/>
<dbReference type="AlphaFoldDB" id="F6HQ16"/>
<evidence type="ECO:0000256" key="1">
    <source>
        <dbReference type="SAM" id="MobiDB-lite"/>
    </source>
</evidence>
<protein>
    <recommendedName>
        <fullName evidence="4">rRNA-processing protein FYV7</fullName>
    </recommendedName>
</protein>
<feature type="region of interest" description="Disordered" evidence="1">
    <location>
        <begin position="81"/>
        <end position="177"/>
    </location>
</feature>
<dbReference type="InterPro" id="IPR013730">
    <property type="entry name" value="Fyv7/TAP26"/>
</dbReference>
<feature type="compositionally biased region" description="Basic and acidic residues" evidence="1">
    <location>
        <begin position="1"/>
        <end position="12"/>
    </location>
</feature>
<feature type="compositionally biased region" description="Basic and acidic residues" evidence="1">
    <location>
        <begin position="122"/>
        <end position="170"/>
    </location>
</feature>
<dbReference type="InParanoid" id="F6HQ16"/>
<evidence type="ECO:0000313" key="2">
    <source>
        <dbReference type="EMBL" id="CCB56772.1"/>
    </source>
</evidence>
<dbReference type="EMBL" id="FN596005">
    <property type="protein sequence ID" value="CCB56772.1"/>
    <property type="molecule type" value="Genomic_DNA"/>
</dbReference>
<proteinExistence type="predicted"/>
<dbReference type="eggNOG" id="KOG4851">
    <property type="taxonomic scope" value="Eukaryota"/>
</dbReference>
<dbReference type="PANTHER" id="PTHR15657">
    <property type="entry name" value="THYROID TRANSCRIPTION FACTOR 1-ASSOCIATED PROTEIN 26"/>
    <property type="match status" value="1"/>
</dbReference>
<evidence type="ECO:0008006" key="4">
    <source>
        <dbReference type="Google" id="ProtNLM"/>
    </source>
</evidence>
<reference evidence="3" key="1">
    <citation type="journal article" date="2007" name="Nature">
        <title>The grapevine genome sequence suggests ancestral hexaploidization in major angiosperm phyla.</title>
        <authorList>
            <consortium name="The French-Italian Public Consortium for Grapevine Genome Characterization."/>
            <person name="Jaillon O."/>
            <person name="Aury J.-M."/>
            <person name="Noel B."/>
            <person name="Policriti A."/>
            <person name="Clepet C."/>
            <person name="Casagrande A."/>
            <person name="Choisne N."/>
            <person name="Aubourg S."/>
            <person name="Vitulo N."/>
            <person name="Jubin C."/>
            <person name="Vezzi A."/>
            <person name="Legeai F."/>
            <person name="Hugueney P."/>
            <person name="Dasilva C."/>
            <person name="Horner D."/>
            <person name="Mica E."/>
            <person name="Jublot D."/>
            <person name="Poulain J."/>
            <person name="Bruyere C."/>
            <person name="Billault A."/>
            <person name="Segurens B."/>
            <person name="Gouyvenoux M."/>
            <person name="Ugarte E."/>
            <person name="Cattonaro F."/>
            <person name="Anthouard V."/>
            <person name="Vico V."/>
            <person name="Del Fabbro C."/>
            <person name="Alaux M."/>
            <person name="Di Gaspero G."/>
            <person name="Dumas V."/>
            <person name="Felice N."/>
            <person name="Paillard S."/>
            <person name="Juman I."/>
            <person name="Moroldo M."/>
            <person name="Scalabrin S."/>
            <person name="Canaguier A."/>
            <person name="Le Clainche I."/>
            <person name="Malacrida G."/>
            <person name="Durand E."/>
            <person name="Pesole G."/>
            <person name="Laucou V."/>
            <person name="Chatelet P."/>
            <person name="Merdinoglu D."/>
            <person name="Delledonne M."/>
            <person name="Pezzotti M."/>
            <person name="Lecharny A."/>
            <person name="Scarpelli C."/>
            <person name="Artiguenave F."/>
            <person name="Pe M.E."/>
            <person name="Valle G."/>
            <person name="Morgante M."/>
            <person name="Caboche M."/>
            <person name="Adam-Blondon A.-F."/>
            <person name="Weissenbach J."/>
            <person name="Quetier F."/>
            <person name="Wincker P."/>
        </authorList>
    </citation>
    <scope>NUCLEOTIDE SEQUENCE [LARGE SCALE GENOMIC DNA]</scope>
    <source>
        <strain evidence="3">cv. Pinot noir / PN40024</strain>
    </source>
</reference>
<dbReference type="Pfam" id="PF08524">
    <property type="entry name" value="rRNA_processing"/>
    <property type="match status" value="1"/>
</dbReference>